<dbReference type="GO" id="GO:0003700">
    <property type="term" value="F:DNA-binding transcription factor activity"/>
    <property type="evidence" value="ECO:0007669"/>
    <property type="project" value="InterPro"/>
</dbReference>
<feature type="domain" description="HTH myb-type" evidence="5">
    <location>
        <begin position="258"/>
        <end position="309"/>
    </location>
</feature>
<dbReference type="PANTHER" id="PTHR31442:SF29">
    <property type="entry name" value="HOMEODOMAIN-LIKE SUPERFAMILY PROTEIN"/>
    <property type="match status" value="1"/>
</dbReference>
<dbReference type="InterPro" id="IPR006447">
    <property type="entry name" value="Myb_dom_plants"/>
</dbReference>
<sequence>MKPEGAKAPAEETQNAEKGNARGESLAKEAEEWAMAARKRAVTIDASIPPPDSRLLSSQMASAFGIQLMNAQYRYPHAPPPPVSGGTRDSRGSRGSEYTNAPPSANFDPNAGMPRPPMPPPYAGFAHQQPGAPGHANAQAQQAAAAAAAAAISNMYGYHGLAQWNANAFSNAQGGGHPRGMYPHEMYGRRPDAGPGIGAAQGHMDPSVSYEQMMAYQAGVEHSRSFEAFKRSREEAMSHHLDGSEDDAQALKRPRLVWTPPLHKRFVDAVSHLGIRNAVPKTIMQLMNVDGLTRENVASHLQKYRLYLKRLHGGCSESTMENSPSGEGGGSGGGSEGDGSGGGVGDDGDGDAKRRDAKDNSGDGGSADGSGGGSDGSGKGHQTSEKGSGGGGSDGGGSDGERNGSGDGSGQGSGAGGERDARARTDSGSGGGGGGATKTTGGVVVTGARPSDEITRGPSGGIADAGAGGSGGGSGGDDGGDDDAARPDSCERPSSGDESNDGERNGGDPATTQGAPNAAGAGAGEKGGKGGK</sequence>
<feature type="region of interest" description="Disordered" evidence="4">
    <location>
        <begin position="1"/>
        <end position="32"/>
    </location>
</feature>
<dbReference type="GO" id="GO:0003677">
    <property type="term" value="F:DNA binding"/>
    <property type="evidence" value="ECO:0007669"/>
    <property type="project" value="InterPro"/>
</dbReference>
<dbReference type="OrthoDB" id="60033at2759"/>
<feature type="compositionally biased region" description="Basic and acidic residues" evidence="4">
    <location>
        <begin position="483"/>
        <end position="506"/>
    </location>
</feature>
<dbReference type="InterPro" id="IPR009057">
    <property type="entry name" value="Homeodomain-like_sf"/>
</dbReference>
<accession>C1MZ06</accession>
<dbReference type="NCBIfam" id="TIGR01557">
    <property type="entry name" value="myb_SHAQKYF"/>
    <property type="match status" value="1"/>
</dbReference>
<dbReference type="Pfam" id="PF00249">
    <property type="entry name" value="Myb_DNA-binding"/>
    <property type="match status" value="1"/>
</dbReference>
<feature type="region of interest" description="Disordered" evidence="4">
    <location>
        <begin position="315"/>
        <end position="532"/>
    </location>
</feature>
<evidence type="ECO:0000256" key="2">
    <source>
        <dbReference type="ARBA" id="ARBA00023163"/>
    </source>
</evidence>
<organism evidence="7">
    <name type="scientific">Micromonas pusilla (strain CCMP1545)</name>
    <name type="common">Picoplanktonic green alga</name>
    <dbReference type="NCBI Taxonomy" id="564608"/>
    <lineage>
        <taxon>Eukaryota</taxon>
        <taxon>Viridiplantae</taxon>
        <taxon>Chlorophyta</taxon>
        <taxon>Mamiellophyceae</taxon>
        <taxon>Mamiellales</taxon>
        <taxon>Mamiellaceae</taxon>
        <taxon>Micromonas</taxon>
    </lineage>
</organism>
<feature type="compositionally biased region" description="Low complexity" evidence="4">
    <location>
        <begin position="437"/>
        <end position="448"/>
    </location>
</feature>
<dbReference type="SUPFAM" id="SSF46689">
    <property type="entry name" value="Homeodomain-like"/>
    <property type="match status" value="1"/>
</dbReference>
<keyword evidence="7" id="KW-1185">Reference proteome</keyword>
<dbReference type="STRING" id="564608.C1MZ06"/>
<dbReference type="PROSITE" id="PS51294">
    <property type="entry name" value="HTH_MYB"/>
    <property type="match status" value="1"/>
</dbReference>
<dbReference type="EMBL" id="GG663743">
    <property type="protein sequence ID" value="EEH54780.1"/>
    <property type="molecule type" value="Genomic_DNA"/>
</dbReference>
<dbReference type="InterPro" id="IPR001005">
    <property type="entry name" value="SANT/Myb"/>
</dbReference>
<name>C1MZ06_MICPC</name>
<gene>
    <name evidence="6" type="ORF">MICPUCDRAFT_60557</name>
</gene>
<feature type="compositionally biased region" description="Gly residues" evidence="4">
    <location>
        <begin position="362"/>
        <end position="379"/>
    </location>
</feature>
<dbReference type="OMA" id="CSESTME"/>
<evidence type="ECO:0000256" key="3">
    <source>
        <dbReference type="ARBA" id="ARBA00023242"/>
    </source>
</evidence>
<dbReference type="InterPro" id="IPR044841">
    <property type="entry name" value="LUX/BOA-like"/>
</dbReference>
<proteinExistence type="predicted"/>
<keyword evidence="1" id="KW-0805">Transcription regulation</keyword>
<dbReference type="KEGG" id="mpp:MICPUCDRAFT_60557"/>
<dbReference type="AlphaFoldDB" id="C1MZ06"/>
<evidence type="ECO:0000313" key="7">
    <source>
        <dbReference type="Proteomes" id="UP000001876"/>
    </source>
</evidence>
<dbReference type="RefSeq" id="XP_003061130.1">
    <property type="nucleotide sequence ID" value="XM_003061084.1"/>
</dbReference>
<feature type="region of interest" description="Disordered" evidence="4">
    <location>
        <begin position="75"/>
        <end position="139"/>
    </location>
</feature>
<evidence type="ECO:0000256" key="1">
    <source>
        <dbReference type="ARBA" id="ARBA00023015"/>
    </source>
</evidence>
<dbReference type="eggNOG" id="ENOG502RIEW">
    <property type="taxonomic scope" value="Eukaryota"/>
</dbReference>
<reference evidence="6 7" key="1">
    <citation type="journal article" date="2009" name="Science">
        <title>Green evolution and dynamic adaptations revealed by genomes of the marine picoeukaryotes Micromonas.</title>
        <authorList>
            <person name="Worden A.Z."/>
            <person name="Lee J.H."/>
            <person name="Mock T."/>
            <person name="Rouze P."/>
            <person name="Simmons M.P."/>
            <person name="Aerts A.L."/>
            <person name="Allen A.E."/>
            <person name="Cuvelier M.L."/>
            <person name="Derelle E."/>
            <person name="Everett M.V."/>
            <person name="Foulon E."/>
            <person name="Grimwood J."/>
            <person name="Gundlach H."/>
            <person name="Henrissat B."/>
            <person name="Napoli C."/>
            <person name="McDonald S.M."/>
            <person name="Parker M.S."/>
            <person name="Rombauts S."/>
            <person name="Salamov A."/>
            <person name="Von Dassow P."/>
            <person name="Badger J.H."/>
            <person name="Coutinho P.M."/>
            <person name="Demir E."/>
            <person name="Dubchak I."/>
            <person name="Gentemann C."/>
            <person name="Eikrem W."/>
            <person name="Gready J.E."/>
            <person name="John U."/>
            <person name="Lanier W."/>
            <person name="Lindquist E.A."/>
            <person name="Lucas S."/>
            <person name="Mayer K.F."/>
            <person name="Moreau H."/>
            <person name="Not F."/>
            <person name="Otillar R."/>
            <person name="Panaud O."/>
            <person name="Pangilinan J."/>
            <person name="Paulsen I."/>
            <person name="Piegu B."/>
            <person name="Poliakov A."/>
            <person name="Robbens S."/>
            <person name="Schmutz J."/>
            <person name="Toulza E."/>
            <person name="Wyss T."/>
            <person name="Zelensky A."/>
            <person name="Zhou K."/>
            <person name="Armbrust E.V."/>
            <person name="Bhattacharya D."/>
            <person name="Goodenough U.W."/>
            <person name="Van de Peer Y."/>
            <person name="Grigoriev I.V."/>
        </authorList>
    </citation>
    <scope>NUCLEOTIDE SEQUENCE [LARGE SCALE GENOMIC DNA]</scope>
    <source>
        <strain evidence="6 7">CCMP1545</strain>
    </source>
</reference>
<feature type="compositionally biased region" description="Gly residues" evidence="4">
    <location>
        <begin position="466"/>
        <end position="477"/>
    </location>
</feature>
<dbReference type="PANTHER" id="PTHR31442">
    <property type="entry name" value="HOMEODOMAIN-LIKE SUPERFAMILY PROTEIN-RELATED"/>
    <property type="match status" value="1"/>
</dbReference>
<dbReference type="Gene3D" id="1.10.10.60">
    <property type="entry name" value="Homeodomain-like"/>
    <property type="match status" value="1"/>
</dbReference>
<keyword evidence="2" id="KW-0804">Transcription</keyword>
<dbReference type="FunFam" id="1.10.10.60:FF:000007">
    <property type="entry name" value="Two-component response regulator"/>
    <property type="match status" value="1"/>
</dbReference>
<feature type="compositionally biased region" description="Gly residues" evidence="4">
    <location>
        <begin position="405"/>
        <end position="416"/>
    </location>
</feature>
<feature type="compositionally biased region" description="Gly residues" evidence="4">
    <location>
        <begin position="387"/>
        <end position="398"/>
    </location>
</feature>
<feature type="compositionally biased region" description="Basic and acidic residues" evidence="4">
    <location>
        <begin position="19"/>
        <end position="31"/>
    </location>
</feature>
<dbReference type="GeneID" id="9686315"/>
<dbReference type="InterPro" id="IPR017930">
    <property type="entry name" value="Myb_dom"/>
</dbReference>
<protein>
    <submittedName>
        <fullName evidence="6">G2-like myb-family transcription factor</fullName>
    </submittedName>
</protein>
<evidence type="ECO:0000259" key="5">
    <source>
        <dbReference type="PROSITE" id="PS51294"/>
    </source>
</evidence>
<feature type="compositionally biased region" description="Basic and acidic residues" evidence="4">
    <location>
        <begin position="350"/>
        <end position="361"/>
    </location>
</feature>
<evidence type="ECO:0000256" key="4">
    <source>
        <dbReference type="SAM" id="MobiDB-lite"/>
    </source>
</evidence>
<keyword evidence="3" id="KW-0539">Nucleus</keyword>
<dbReference type="GO" id="GO:0005634">
    <property type="term" value="C:nucleus"/>
    <property type="evidence" value="ECO:0007669"/>
    <property type="project" value="TreeGrafter"/>
</dbReference>
<evidence type="ECO:0000313" key="6">
    <source>
        <dbReference type="EMBL" id="EEH54780.1"/>
    </source>
</evidence>
<dbReference type="Proteomes" id="UP000001876">
    <property type="component" value="Unassembled WGS sequence"/>
</dbReference>
<feature type="compositionally biased region" description="Gly residues" evidence="4">
    <location>
        <begin position="326"/>
        <end position="345"/>
    </location>
</feature>